<dbReference type="AlphaFoldDB" id="A0A6I3SGA5"/>
<evidence type="ECO:0000313" key="12">
    <source>
        <dbReference type="Proteomes" id="UP000430670"/>
    </source>
</evidence>
<keyword evidence="12" id="KW-1185">Reference proteome</keyword>
<accession>A0A6I3SGA5</accession>
<comment type="subcellular location">
    <subcellularLocation>
        <location evidence="1 9">Cell membrane</location>
        <topology evidence="1 9">Single-pass membrane protein</topology>
    </subcellularLocation>
</comment>
<evidence type="ECO:0000256" key="7">
    <source>
        <dbReference type="ARBA" id="ARBA00023010"/>
    </source>
</evidence>
<comment type="function">
    <text evidence="9">Part of the twin-arginine translocation (Tat) system that transports large folded proteins containing a characteristic twin-arginine motif in their signal peptide across membranes. TatA could form the protein-conducting channel of the Tat system.</text>
</comment>
<comment type="similarity">
    <text evidence="9">Belongs to the TatA/E family.</text>
</comment>
<keyword evidence="5 9" id="KW-0653">Protein transport</keyword>
<evidence type="ECO:0000256" key="5">
    <source>
        <dbReference type="ARBA" id="ARBA00022927"/>
    </source>
</evidence>
<dbReference type="GO" id="GO:0043953">
    <property type="term" value="P:protein transport by the Tat complex"/>
    <property type="evidence" value="ECO:0007669"/>
    <property type="project" value="UniProtKB-UniRule"/>
</dbReference>
<keyword evidence="8 9" id="KW-0472">Membrane</keyword>
<evidence type="ECO:0000256" key="9">
    <source>
        <dbReference type="HAMAP-Rule" id="MF_00236"/>
    </source>
</evidence>
<dbReference type="NCBIfam" id="TIGR01411">
    <property type="entry name" value="tatAE"/>
    <property type="match status" value="1"/>
</dbReference>
<gene>
    <name evidence="9 11" type="primary">tatA</name>
    <name evidence="11" type="ORF">GJ688_00575</name>
</gene>
<dbReference type="EMBL" id="WNKU01000001">
    <property type="protein sequence ID" value="MTV47471.1"/>
    <property type="molecule type" value="Genomic_DNA"/>
</dbReference>
<reference evidence="11 12" key="1">
    <citation type="submission" date="2019-11" db="EMBL/GenBank/DDBJ databases">
        <title>Whole-genome sequence of a the green, strictly anaerobic photosynthetic bacterium Heliobacillus mobilis DSM 6151.</title>
        <authorList>
            <person name="Kyndt J.A."/>
            <person name="Meyer T.E."/>
        </authorList>
    </citation>
    <scope>NUCLEOTIDE SEQUENCE [LARGE SCALE GENOMIC DNA]</scope>
    <source>
        <strain evidence="11 12">DSM 6151</strain>
    </source>
</reference>
<evidence type="ECO:0000256" key="1">
    <source>
        <dbReference type="ARBA" id="ARBA00004162"/>
    </source>
</evidence>
<evidence type="ECO:0000313" key="11">
    <source>
        <dbReference type="EMBL" id="MTV47471.1"/>
    </source>
</evidence>
<evidence type="ECO:0000256" key="10">
    <source>
        <dbReference type="SAM" id="MobiDB-lite"/>
    </source>
</evidence>
<dbReference type="GO" id="GO:0008320">
    <property type="term" value="F:protein transmembrane transporter activity"/>
    <property type="evidence" value="ECO:0007669"/>
    <property type="project" value="UniProtKB-UniRule"/>
</dbReference>
<feature type="region of interest" description="Disordered" evidence="10">
    <location>
        <begin position="45"/>
        <end position="77"/>
    </location>
</feature>
<keyword evidence="4 9" id="KW-0812">Transmembrane</keyword>
<dbReference type="Pfam" id="PF02416">
    <property type="entry name" value="TatA_B_E"/>
    <property type="match status" value="1"/>
</dbReference>
<feature type="transmembrane region" description="Helical" evidence="9">
    <location>
        <begin position="6"/>
        <end position="24"/>
    </location>
</feature>
<name>A0A6I3SGA5_HELMO</name>
<dbReference type="HAMAP" id="MF_00236">
    <property type="entry name" value="TatA_E"/>
    <property type="match status" value="1"/>
</dbReference>
<proteinExistence type="inferred from homology"/>
<feature type="compositionally biased region" description="Polar residues" evidence="10">
    <location>
        <begin position="63"/>
        <end position="77"/>
    </location>
</feature>
<dbReference type="OrthoDB" id="9800908at2"/>
<dbReference type="Proteomes" id="UP000430670">
    <property type="component" value="Unassembled WGS sequence"/>
</dbReference>
<dbReference type="RefSeq" id="WP_155474591.1">
    <property type="nucleotide sequence ID" value="NZ_WNKU01000001.1"/>
</dbReference>
<keyword evidence="6 9" id="KW-1133">Transmembrane helix</keyword>
<dbReference type="InterPro" id="IPR006312">
    <property type="entry name" value="TatA/E"/>
</dbReference>
<organism evidence="11 12">
    <name type="scientific">Heliobacterium mobile</name>
    <name type="common">Heliobacillus mobilis</name>
    <dbReference type="NCBI Taxonomy" id="28064"/>
    <lineage>
        <taxon>Bacteria</taxon>
        <taxon>Bacillati</taxon>
        <taxon>Bacillota</taxon>
        <taxon>Clostridia</taxon>
        <taxon>Eubacteriales</taxon>
        <taxon>Heliobacteriaceae</taxon>
        <taxon>Heliobacterium</taxon>
    </lineage>
</organism>
<evidence type="ECO:0000256" key="4">
    <source>
        <dbReference type="ARBA" id="ARBA00022692"/>
    </source>
</evidence>
<sequence length="77" mass="7944">MFGFLSTIGIPELLLILVVALLIFGPGKLPDVGKALGKSINEFKSATSASKAEEKVSEKPTASGDSPDQGNAPSKDN</sequence>
<comment type="subunit">
    <text evidence="9">Forms a complex with TatC.</text>
</comment>
<evidence type="ECO:0000256" key="8">
    <source>
        <dbReference type="ARBA" id="ARBA00023136"/>
    </source>
</evidence>
<dbReference type="InterPro" id="IPR003369">
    <property type="entry name" value="TatA/B/E"/>
</dbReference>
<dbReference type="PANTHER" id="PTHR42982:SF1">
    <property type="entry name" value="SEC-INDEPENDENT PROTEIN TRANSLOCASE PROTEIN TATA"/>
    <property type="match status" value="1"/>
</dbReference>
<dbReference type="NCBIfam" id="NF011430">
    <property type="entry name" value="PRK14861.1"/>
    <property type="match status" value="1"/>
</dbReference>
<keyword evidence="2 9" id="KW-0813">Transport</keyword>
<dbReference type="Gene3D" id="1.20.5.3310">
    <property type="match status" value="1"/>
</dbReference>
<comment type="caution">
    <text evidence="11">The sequence shown here is derived from an EMBL/GenBank/DDBJ whole genome shotgun (WGS) entry which is preliminary data.</text>
</comment>
<keyword evidence="3 9" id="KW-1003">Cell membrane</keyword>
<keyword evidence="7 9" id="KW-0811">Translocation</keyword>
<evidence type="ECO:0000256" key="6">
    <source>
        <dbReference type="ARBA" id="ARBA00022989"/>
    </source>
</evidence>
<dbReference type="GO" id="GO:0033281">
    <property type="term" value="C:TAT protein transport complex"/>
    <property type="evidence" value="ECO:0007669"/>
    <property type="project" value="UniProtKB-UniRule"/>
</dbReference>
<dbReference type="PRINTS" id="PR01506">
    <property type="entry name" value="TATBPROTEIN"/>
</dbReference>
<evidence type="ECO:0000256" key="2">
    <source>
        <dbReference type="ARBA" id="ARBA00022448"/>
    </source>
</evidence>
<dbReference type="PANTHER" id="PTHR42982">
    <property type="entry name" value="SEC-INDEPENDENT PROTEIN TRANSLOCASE PROTEIN TATA"/>
    <property type="match status" value="1"/>
</dbReference>
<evidence type="ECO:0000256" key="3">
    <source>
        <dbReference type="ARBA" id="ARBA00022475"/>
    </source>
</evidence>
<protein>
    <recommendedName>
        <fullName evidence="9">Sec-independent protein translocase protein TatA</fullName>
    </recommendedName>
</protein>